<dbReference type="GO" id="GO:0055085">
    <property type="term" value="P:transmembrane transport"/>
    <property type="evidence" value="ECO:0007669"/>
    <property type="project" value="InterPro"/>
</dbReference>
<dbReference type="PANTHER" id="PTHR30151">
    <property type="entry name" value="ALKANE SULFONATE ABC TRANSPORTER-RELATED, MEMBRANE SUBUNIT"/>
    <property type="match status" value="1"/>
</dbReference>
<keyword evidence="5 7" id="KW-1133">Transmembrane helix</keyword>
<reference evidence="10" key="1">
    <citation type="journal article" date="2014" name="Int. J. Syst. Evol. Microbiol.">
        <title>Complete genome sequence of Corynebacterium casei LMG S-19264T (=DSM 44701T), isolated from a smear-ripened cheese.</title>
        <authorList>
            <consortium name="US DOE Joint Genome Institute (JGI-PGF)"/>
            <person name="Walter F."/>
            <person name="Albersmeier A."/>
            <person name="Kalinowski J."/>
            <person name="Ruckert C."/>
        </authorList>
    </citation>
    <scope>NUCLEOTIDE SEQUENCE</scope>
    <source>
        <strain evidence="10">CGMCC 1.15794</strain>
    </source>
</reference>
<keyword evidence="3" id="KW-1003">Cell membrane</keyword>
<feature type="transmembrane region" description="Helical" evidence="7">
    <location>
        <begin position="246"/>
        <end position="264"/>
    </location>
</feature>
<gene>
    <name evidence="10" type="ORF">GCM10010921_25900</name>
</gene>
<evidence type="ECO:0000256" key="4">
    <source>
        <dbReference type="ARBA" id="ARBA00022692"/>
    </source>
</evidence>
<protein>
    <recommendedName>
        <fullName evidence="9">ABC transmembrane type-1 domain-containing protein</fullName>
    </recommendedName>
</protein>
<evidence type="ECO:0000256" key="2">
    <source>
        <dbReference type="ARBA" id="ARBA00022448"/>
    </source>
</evidence>
<dbReference type="CDD" id="cd06261">
    <property type="entry name" value="TM_PBP2"/>
    <property type="match status" value="1"/>
</dbReference>
<dbReference type="RefSeq" id="WP_188756728.1">
    <property type="nucleotide sequence ID" value="NZ_BMJY01000014.1"/>
</dbReference>
<evidence type="ECO:0000256" key="7">
    <source>
        <dbReference type="RuleBase" id="RU363032"/>
    </source>
</evidence>
<reference evidence="10" key="2">
    <citation type="submission" date="2020-09" db="EMBL/GenBank/DDBJ databases">
        <authorList>
            <person name="Sun Q."/>
            <person name="Zhou Y."/>
        </authorList>
    </citation>
    <scope>NUCLEOTIDE SEQUENCE</scope>
    <source>
        <strain evidence="10">CGMCC 1.15794</strain>
    </source>
</reference>
<dbReference type="GO" id="GO:0005886">
    <property type="term" value="C:plasma membrane"/>
    <property type="evidence" value="ECO:0007669"/>
    <property type="project" value="UniProtKB-SubCell"/>
</dbReference>
<evidence type="ECO:0000259" key="9">
    <source>
        <dbReference type="PROSITE" id="PS50928"/>
    </source>
</evidence>
<evidence type="ECO:0000313" key="11">
    <source>
        <dbReference type="Proteomes" id="UP000657592"/>
    </source>
</evidence>
<dbReference type="InterPro" id="IPR000515">
    <property type="entry name" value="MetI-like"/>
</dbReference>
<dbReference type="Gene3D" id="1.10.3720.10">
    <property type="entry name" value="MetI-like"/>
    <property type="match status" value="1"/>
</dbReference>
<keyword evidence="2 7" id="KW-0813">Transport</keyword>
<feature type="domain" description="ABC transmembrane type-1" evidence="9">
    <location>
        <begin position="83"/>
        <end position="268"/>
    </location>
</feature>
<dbReference type="Proteomes" id="UP000657592">
    <property type="component" value="Unassembled WGS sequence"/>
</dbReference>
<dbReference type="AlphaFoldDB" id="A0A917II57"/>
<evidence type="ECO:0000313" key="10">
    <source>
        <dbReference type="EMBL" id="GGH48436.1"/>
    </source>
</evidence>
<evidence type="ECO:0000256" key="5">
    <source>
        <dbReference type="ARBA" id="ARBA00022989"/>
    </source>
</evidence>
<feature type="transmembrane region" description="Helical" evidence="7">
    <location>
        <begin position="91"/>
        <end position="113"/>
    </location>
</feature>
<dbReference type="PANTHER" id="PTHR30151:SF0">
    <property type="entry name" value="ABC TRANSPORTER PERMEASE PROTEIN MJ0413-RELATED"/>
    <property type="match status" value="1"/>
</dbReference>
<dbReference type="Pfam" id="PF00528">
    <property type="entry name" value="BPD_transp_1"/>
    <property type="match status" value="1"/>
</dbReference>
<accession>A0A917II57</accession>
<evidence type="ECO:0000256" key="1">
    <source>
        <dbReference type="ARBA" id="ARBA00004651"/>
    </source>
</evidence>
<proteinExistence type="inferred from homology"/>
<organism evidence="10 11">
    <name type="scientific">Microbacterium album</name>
    <dbReference type="NCBI Taxonomy" id="2053191"/>
    <lineage>
        <taxon>Bacteria</taxon>
        <taxon>Bacillati</taxon>
        <taxon>Actinomycetota</taxon>
        <taxon>Actinomycetes</taxon>
        <taxon>Micrococcales</taxon>
        <taxon>Microbacteriaceae</taxon>
        <taxon>Microbacterium</taxon>
    </lineage>
</organism>
<evidence type="ECO:0000256" key="8">
    <source>
        <dbReference type="SAM" id="MobiDB-lite"/>
    </source>
</evidence>
<keyword evidence="4 7" id="KW-0812">Transmembrane</keyword>
<keyword evidence="6 7" id="KW-0472">Membrane</keyword>
<sequence length="281" mass="30353">MSLLERPRTAGEERRAASRPRPDREKRKLPGWGQQLLFLLAVLLIWGGLRLLDVISAQALPGPWAVAASFVEAVQTPAYWVAILETFRSAAIGLGIALLIGIPLGLIIGMYAVVEKSTRIVIEIGRSFPVVTILPVLLLILGATLSMKALVVFIACVFPIIIQAQYGAQSVSEAVNETVRSYRIPRLLRFAKVSLPAAMPSIMTGLRLATTLAVLVAVGIEVLTPVPGIGHEIASSQIDANASRAWVYILTAATIGYCINRLSIFAESKLLAWRPPSNLDE</sequence>
<evidence type="ECO:0000256" key="6">
    <source>
        <dbReference type="ARBA" id="ARBA00023136"/>
    </source>
</evidence>
<comment type="caution">
    <text evidence="10">The sequence shown here is derived from an EMBL/GenBank/DDBJ whole genome shotgun (WGS) entry which is preliminary data.</text>
</comment>
<keyword evidence="11" id="KW-1185">Reference proteome</keyword>
<dbReference type="PROSITE" id="PS50928">
    <property type="entry name" value="ABC_TM1"/>
    <property type="match status" value="1"/>
</dbReference>
<feature type="transmembrane region" description="Helical" evidence="7">
    <location>
        <begin position="208"/>
        <end position="226"/>
    </location>
</feature>
<dbReference type="SUPFAM" id="SSF161098">
    <property type="entry name" value="MetI-like"/>
    <property type="match status" value="1"/>
</dbReference>
<name>A0A917II57_9MICO</name>
<dbReference type="EMBL" id="BMJY01000014">
    <property type="protein sequence ID" value="GGH48436.1"/>
    <property type="molecule type" value="Genomic_DNA"/>
</dbReference>
<evidence type="ECO:0000256" key="3">
    <source>
        <dbReference type="ARBA" id="ARBA00022475"/>
    </source>
</evidence>
<comment type="similarity">
    <text evidence="7">Belongs to the binding-protein-dependent transport system permease family.</text>
</comment>
<comment type="subcellular location">
    <subcellularLocation>
        <location evidence="1 7">Cell membrane</location>
        <topology evidence="1 7">Multi-pass membrane protein</topology>
    </subcellularLocation>
</comment>
<dbReference type="InterPro" id="IPR035906">
    <property type="entry name" value="MetI-like_sf"/>
</dbReference>
<feature type="region of interest" description="Disordered" evidence="8">
    <location>
        <begin position="1"/>
        <end position="27"/>
    </location>
</feature>
<feature type="transmembrane region" description="Helical" evidence="7">
    <location>
        <begin position="64"/>
        <end position="84"/>
    </location>
</feature>
<feature type="transmembrane region" description="Helical" evidence="7">
    <location>
        <begin position="133"/>
        <end position="162"/>
    </location>
</feature>
<feature type="transmembrane region" description="Helical" evidence="7">
    <location>
        <begin position="36"/>
        <end position="52"/>
    </location>
</feature>